<evidence type="ECO:0000313" key="3">
    <source>
        <dbReference type="EMBL" id="ORM50555.1"/>
    </source>
</evidence>
<sequence>MKALENRVALVTGASKGIGAAIAIAFAAAGARVIVNYRQDEPGAADVVSDIRLLGSEAVAVQADVSQSRDVERLFATTVAQFGAPDIVVNNAGSFHHGDFTALTLEAMRQQLDVNLLGTLLVCQQAIHHFPPHGGSIINLSALNSKNSTPGSVLWAATKGAIDTLTQGLARELGPKNIRVNALAPGMILTEGLLAAKKFSPQLKAQMLAATPLGRFGLPEDVAQVALFLASEESAYVSGERVMISGGA</sequence>
<dbReference type="InterPro" id="IPR036291">
    <property type="entry name" value="NAD(P)-bd_dom_sf"/>
</dbReference>
<dbReference type="Gene3D" id="3.40.50.720">
    <property type="entry name" value="NAD(P)-binding Rossmann-like Domain"/>
    <property type="match status" value="1"/>
</dbReference>
<protein>
    <submittedName>
        <fullName evidence="3">Short-chain dehydrogenase</fullName>
    </submittedName>
</protein>
<name>A0A1X1BQZ2_9GAMM</name>
<accession>A0A1X1BQZ2</accession>
<dbReference type="EMBL" id="MLFN01000128">
    <property type="protein sequence ID" value="ORM50555.1"/>
    <property type="molecule type" value="Genomic_DNA"/>
</dbReference>
<dbReference type="PRINTS" id="PR00080">
    <property type="entry name" value="SDRFAMILY"/>
</dbReference>
<dbReference type="AlphaFoldDB" id="A0A1X1BQZ2"/>
<gene>
    <name evidence="3" type="ORF">HA41_20060</name>
</gene>
<dbReference type="STRING" id="472705.GCA_001743465_04175"/>
<dbReference type="SUPFAM" id="SSF51735">
    <property type="entry name" value="NAD(P)-binding Rossmann-fold domains"/>
    <property type="match status" value="1"/>
</dbReference>
<evidence type="ECO:0000256" key="1">
    <source>
        <dbReference type="ARBA" id="ARBA00006484"/>
    </source>
</evidence>
<dbReference type="Proteomes" id="UP000193933">
    <property type="component" value="Unassembled WGS sequence"/>
</dbReference>
<dbReference type="PANTHER" id="PTHR43639">
    <property type="entry name" value="OXIDOREDUCTASE, SHORT-CHAIN DEHYDROGENASE/REDUCTASE FAMILY (AFU_ORTHOLOGUE AFUA_5G02870)"/>
    <property type="match status" value="1"/>
</dbReference>
<organism evidence="3 4">
    <name type="scientific">Pantoea conspicua</name>
    <dbReference type="NCBI Taxonomy" id="472705"/>
    <lineage>
        <taxon>Bacteria</taxon>
        <taxon>Pseudomonadati</taxon>
        <taxon>Pseudomonadota</taxon>
        <taxon>Gammaproteobacteria</taxon>
        <taxon>Enterobacterales</taxon>
        <taxon>Erwiniaceae</taxon>
        <taxon>Pantoea</taxon>
    </lineage>
</organism>
<dbReference type="PRINTS" id="PR00081">
    <property type="entry name" value="GDHRDH"/>
</dbReference>
<dbReference type="Pfam" id="PF13561">
    <property type="entry name" value="adh_short_C2"/>
    <property type="match status" value="1"/>
</dbReference>
<dbReference type="PANTHER" id="PTHR43639:SF1">
    <property type="entry name" value="SHORT-CHAIN DEHYDROGENASE_REDUCTASE FAMILY PROTEIN"/>
    <property type="match status" value="1"/>
</dbReference>
<dbReference type="NCBIfam" id="NF005559">
    <property type="entry name" value="PRK07231.1"/>
    <property type="match status" value="1"/>
</dbReference>
<dbReference type="GO" id="GO:0016491">
    <property type="term" value="F:oxidoreductase activity"/>
    <property type="evidence" value="ECO:0007669"/>
    <property type="project" value="UniProtKB-KW"/>
</dbReference>
<dbReference type="InterPro" id="IPR002347">
    <property type="entry name" value="SDR_fam"/>
</dbReference>
<evidence type="ECO:0000256" key="2">
    <source>
        <dbReference type="ARBA" id="ARBA00023002"/>
    </source>
</evidence>
<keyword evidence="4" id="KW-1185">Reference proteome</keyword>
<reference evidence="3 4" key="1">
    <citation type="journal article" date="2017" name="Antonie Van Leeuwenhoek">
        <title>Phylogenomic resolution of the bacterial genus Pantoea and its relationship with Erwinia and Tatumella.</title>
        <authorList>
            <person name="Palmer M."/>
            <person name="Steenkamp E.T."/>
            <person name="Coetzee M.P."/>
            <person name="Chan W.Y."/>
            <person name="van Zyl E."/>
            <person name="De Maayer P."/>
            <person name="Coutinho T.A."/>
            <person name="Blom J."/>
            <person name="Smits T.H."/>
            <person name="Duffy B."/>
            <person name="Venter S.N."/>
        </authorList>
    </citation>
    <scope>NUCLEOTIDE SEQUENCE [LARGE SCALE GENOMIC DNA]</scope>
    <source>
        <strain evidence="3 4">LMG 24534</strain>
    </source>
</reference>
<keyword evidence="2" id="KW-0560">Oxidoreductase</keyword>
<comment type="similarity">
    <text evidence="1">Belongs to the short-chain dehydrogenases/reductases (SDR) family.</text>
</comment>
<comment type="caution">
    <text evidence="3">The sequence shown here is derived from an EMBL/GenBank/DDBJ whole genome shotgun (WGS) entry which is preliminary data.</text>
</comment>
<dbReference type="FunFam" id="3.40.50.720:FF:000084">
    <property type="entry name" value="Short-chain dehydrogenase reductase"/>
    <property type="match status" value="1"/>
</dbReference>
<evidence type="ECO:0000313" key="4">
    <source>
        <dbReference type="Proteomes" id="UP000193933"/>
    </source>
</evidence>
<dbReference type="RefSeq" id="WP_094122280.1">
    <property type="nucleotide sequence ID" value="NZ_MLFN01000128.1"/>
</dbReference>
<dbReference type="OrthoDB" id="9803333at2"/>
<proteinExistence type="inferred from homology"/>